<evidence type="ECO:0000256" key="2">
    <source>
        <dbReference type="ARBA" id="ARBA00023015"/>
    </source>
</evidence>
<keyword evidence="4" id="KW-0238">DNA-binding</keyword>
<dbReference type="CDD" id="cd06171">
    <property type="entry name" value="Sigma70_r4"/>
    <property type="match status" value="1"/>
</dbReference>
<dbReference type="SUPFAM" id="SSF88659">
    <property type="entry name" value="Sigma3 and sigma4 domains of RNA polymerase sigma factors"/>
    <property type="match status" value="1"/>
</dbReference>
<dbReference type="NCBIfam" id="TIGR02937">
    <property type="entry name" value="sigma70-ECF"/>
    <property type="match status" value="1"/>
</dbReference>
<dbReference type="Gene3D" id="1.10.10.10">
    <property type="entry name" value="Winged helix-like DNA-binding domain superfamily/Winged helix DNA-binding domain"/>
    <property type="match status" value="1"/>
</dbReference>
<keyword evidence="3" id="KW-0731">Sigma factor</keyword>
<gene>
    <name evidence="8" type="ORF">ACFPM7_24045</name>
</gene>
<evidence type="ECO:0000256" key="4">
    <source>
        <dbReference type="ARBA" id="ARBA00023125"/>
    </source>
</evidence>
<protein>
    <submittedName>
        <fullName evidence="8">RNA polymerase sigma factor</fullName>
    </submittedName>
</protein>
<keyword evidence="2" id="KW-0805">Transcription regulation</keyword>
<dbReference type="InterPro" id="IPR013324">
    <property type="entry name" value="RNA_pol_sigma_r3/r4-like"/>
</dbReference>
<evidence type="ECO:0000313" key="9">
    <source>
        <dbReference type="Proteomes" id="UP001596157"/>
    </source>
</evidence>
<keyword evidence="5" id="KW-0804">Transcription</keyword>
<evidence type="ECO:0000256" key="5">
    <source>
        <dbReference type="ARBA" id="ARBA00023163"/>
    </source>
</evidence>
<sequence length="206" mass="22851">MHREPEKSAGVPADLEGALVTAMPSRALRRAATPPFRLVDESDLRRAYQEYAALVFSVALAGLPQRADAEDLTQLVFTKAWRSRHRFDPELGELRSWLLAITRNALADRLAALSRDRELQAAVLGTGLDRGASEQAQAVVDRIVVADELARLPDPQRTVVRLAFFDDLTQSQISDRTGLPLGTVKSHIRRGLDRLRGRWEGHDAAL</sequence>
<name>A0ABW0ESH8_9PSEU</name>
<evidence type="ECO:0000256" key="1">
    <source>
        <dbReference type="ARBA" id="ARBA00010641"/>
    </source>
</evidence>
<reference evidence="9" key="1">
    <citation type="journal article" date="2019" name="Int. J. Syst. Evol. Microbiol.">
        <title>The Global Catalogue of Microorganisms (GCM) 10K type strain sequencing project: providing services to taxonomists for standard genome sequencing and annotation.</title>
        <authorList>
            <consortium name="The Broad Institute Genomics Platform"/>
            <consortium name="The Broad Institute Genome Sequencing Center for Infectious Disease"/>
            <person name="Wu L."/>
            <person name="Ma J."/>
        </authorList>
    </citation>
    <scope>NUCLEOTIDE SEQUENCE [LARGE SCALE GENOMIC DNA]</scope>
    <source>
        <strain evidence="9">CCUG 59778</strain>
    </source>
</reference>
<dbReference type="Pfam" id="PF04545">
    <property type="entry name" value="Sigma70_r4"/>
    <property type="match status" value="1"/>
</dbReference>
<dbReference type="Gene3D" id="1.10.1740.10">
    <property type="match status" value="1"/>
</dbReference>
<dbReference type="SUPFAM" id="SSF88946">
    <property type="entry name" value="Sigma2 domain of RNA polymerase sigma factors"/>
    <property type="match status" value="1"/>
</dbReference>
<comment type="caution">
    <text evidence="8">The sequence shown here is derived from an EMBL/GenBank/DDBJ whole genome shotgun (WGS) entry which is preliminary data.</text>
</comment>
<evidence type="ECO:0000259" key="6">
    <source>
        <dbReference type="Pfam" id="PF04542"/>
    </source>
</evidence>
<evidence type="ECO:0000259" key="7">
    <source>
        <dbReference type="Pfam" id="PF04545"/>
    </source>
</evidence>
<dbReference type="InterPro" id="IPR014284">
    <property type="entry name" value="RNA_pol_sigma-70_dom"/>
</dbReference>
<accession>A0ABW0ESH8</accession>
<dbReference type="InterPro" id="IPR036388">
    <property type="entry name" value="WH-like_DNA-bd_sf"/>
</dbReference>
<evidence type="ECO:0000313" key="8">
    <source>
        <dbReference type="EMBL" id="MFC5290139.1"/>
    </source>
</evidence>
<dbReference type="Pfam" id="PF04542">
    <property type="entry name" value="Sigma70_r2"/>
    <property type="match status" value="1"/>
</dbReference>
<dbReference type="PANTHER" id="PTHR43133">
    <property type="entry name" value="RNA POLYMERASE ECF-TYPE SIGMA FACTO"/>
    <property type="match status" value="1"/>
</dbReference>
<dbReference type="InterPro" id="IPR013325">
    <property type="entry name" value="RNA_pol_sigma_r2"/>
</dbReference>
<dbReference type="InterPro" id="IPR007627">
    <property type="entry name" value="RNA_pol_sigma70_r2"/>
</dbReference>
<dbReference type="EMBL" id="JBHSKF010000014">
    <property type="protein sequence ID" value="MFC5290139.1"/>
    <property type="molecule type" value="Genomic_DNA"/>
</dbReference>
<dbReference type="RefSeq" id="WP_378250015.1">
    <property type="nucleotide sequence ID" value="NZ_JBHSKF010000014.1"/>
</dbReference>
<feature type="domain" description="RNA polymerase sigma-70 region 2" evidence="6">
    <location>
        <begin position="48"/>
        <end position="114"/>
    </location>
</feature>
<proteinExistence type="inferred from homology"/>
<feature type="domain" description="RNA polymerase sigma-70 region 4" evidence="7">
    <location>
        <begin position="149"/>
        <end position="196"/>
    </location>
</feature>
<dbReference type="InterPro" id="IPR007630">
    <property type="entry name" value="RNA_pol_sigma70_r4"/>
</dbReference>
<evidence type="ECO:0000256" key="3">
    <source>
        <dbReference type="ARBA" id="ARBA00023082"/>
    </source>
</evidence>
<dbReference type="InterPro" id="IPR039425">
    <property type="entry name" value="RNA_pol_sigma-70-like"/>
</dbReference>
<dbReference type="PANTHER" id="PTHR43133:SF62">
    <property type="entry name" value="RNA POLYMERASE SIGMA FACTOR SIGZ"/>
    <property type="match status" value="1"/>
</dbReference>
<keyword evidence="9" id="KW-1185">Reference proteome</keyword>
<comment type="similarity">
    <text evidence="1">Belongs to the sigma-70 factor family. ECF subfamily.</text>
</comment>
<dbReference type="Proteomes" id="UP001596157">
    <property type="component" value="Unassembled WGS sequence"/>
</dbReference>
<organism evidence="8 9">
    <name type="scientific">Actinokineospora guangxiensis</name>
    <dbReference type="NCBI Taxonomy" id="1490288"/>
    <lineage>
        <taxon>Bacteria</taxon>
        <taxon>Bacillati</taxon>
        <taxon>Actinomycetota</taxon>
        <taxon>Actinomycetes</taxon>
        <taxon>Pseudonocardiales</taxon>
        <taxon>Pseudonocardiaceae</taxon>
        <taxon>Actinokineospora</taxon>
    </lineage>
</organism>